<evidence type="ECO:0000313" key="2">
    <source>
        <dbReference type="Proteomes" id="UP000501849"/>
    </source>
</evidence>
<dbReference type="EMBL" id="CP038799">
    <property type="protein sequence ID" value="QIV80241.1"/>
    <property type="molecule type" value="Genomic_DNA"/>
</dbReference>
<keyword evidence="2" id="KW-1185">Reference proteome</keyword>
<dbReference type="Proteomes" id="UP000501849">
    <property type="component" value="Chromosome"/>
</dbReference>
<dbReference type="AlphaFoldDB" id="A0A6H0S0L4"/>
<organism evidence="1 2">
    <name type="scientific">Mycolicibacterium frederiksbergense</name>
    <dbReference type="NCBI Taxonomy" id="117567"/>
    <lineage>
        <taxon>Bacteria</taxon>
        <taxon>Bacillati</taxon>
        <taxon>Actinomycetota</taxon>
        <taxon>Actinomycetes</taxon>
        <taxon>Mycobacteriales</taxon>
        <taxon>Mycobacteriaceae</taxon>
        <taxon>Mycolicibacterium</taxon>
    </lineage>
</organism>
<reference evidence="1 2" key="1">
    <citation type="submission" date="2019-04" db="EMBL/GenBank/DDBJ databases">
        <title>Draft, Whole-Genome Sequence of the Anthracene-degrading Mycobacterium frederiksbergense LB501T, Isolated from a Polycyclic Aromatic Hydrocarbon (PAH)-Contaminated Soil.</title>
        <authorList>
            <person name="Augelletti F."/>
        </authorList>
    </citation>
    <scope>NUCLEOTIDE SEQUENCE [LARGE SCALE GENOMIC DNA]</scope>
    <source>
        <strain evidence="1 2">LB 501T</strain>
    </source>
</reference>
<dbReference type="KEGG" id="mfre:EXE63_04475"/>
<proteinExistence type="predicted"/>
<dbReference type="Gene3D" id="3.30.460.40">
    <property type="match status" value="1"/>
</dbReference>
<dbReference type="RefSeq" id="WP_168140970.1">
    <property type="nucleotide sequence ID" value="NZ_CP038799.1"/>
</dbReference>
<sequence length="205" mass="23846">MTGRRLTDAEIDEAWRPWTPDEVARRLSSVTAPWYVAAGWALELFSDSVAREHDDLEIAVPASRFEEIEAALPGFHWDVVGDGQVWPYPEERANHFQTWLRDPASGHYHLDVFREPHVGERWICRRDPSITLPYSELILHTRSGIPHLAPEVVLLFKAKHLRAKDQNDFVRVLPSLDTQRRSRLGDWLNRVHPGHRWIAELSQQR</sequence>
<gene>
    <name evidence="1" type="ORF">EXE63_04475</name>
</gene>
<protein>
    <recommendedName>
        <fullName evidence="3">Amino acid transporter</fullName>
    </recommendedName>
</protein>
<accession>A0A6H0S0L4</accession>
<evidence type="ECO:0008006" key="3">
    <source>
        <dbReference type="Google" id="ProtNLM"/>
    </source>
</evidence>
<evidence type="ECO:0000313" key="1">
    <source>
        <dbReference type="EMBL" id="QIV80241.1"/>
    </source>
</evidence>
<name>A0A6H0S0L4_9MYCO</name>